<name>A0ABC8R6W3_9AQUA</name>
<dbReference type="Proteomes" id="UP001642360">
    <property type="component" value="Unassembled WGS sequence"/>
</dbReference>
<feature type="signal peptide" evidence="1">
    <location>
        <begin position="1"/>
        <end position="20"/>
    </location>
</feature>
<proteinExistence type="predicted"/>
<accession>A0ABC8R6W3</accession>
<reference evidence="2 3" key="1">
    <citation type="submission" date="2024-02" db="EMBL/GenBank/DDBJ databases">
        <authorList>
            <person name="Vignale AGUSTIN F."/>
            <person name="Sosa J E."/>
            <person name="Modenutti C."/>
        </authorList>
    </citation>
    <scope>NUCLEOTIDE SEQUENCE [LARGE SCALE GENOMIC DNA]</scope>
</reference>
<keyword evidence="1" id="KW-0732">Signal</keyword>
<gene>
    <name evidence="2" type="ORF">ILEXP_LOCUS8250</name>
</gene>
<evidence type="ECO:0000256" key="1">
    <source>
        <dbReference type="SAM" id="SignalP"/>
    </source>
</evidence>
<feature type="chain" id="PRO_5044874274" evidence="1">
    <location>
        <begin position="21"/>
        <end position="137"/>
    </location>
</feature>
<sequence length="137" mass="14167">MILAFFALPITPAFLAPALSAQAFATTLPMVPYTMPNALAPAVYTPTPTLLASLASLPIGPCTLSPTPLAPYILLPTPLAPYTSPVSLLLAPTRCLTPTLLLTSSPASTFCANDQPNIEHPTATLQPTPSCPFALAP</sequence>
<dbReference type="AlphaFoldDB" id="A0ABC8R6W3"/>
<dbReference type="EMBL" id="CAUOFW020001070">
    <property type="protein sequence ID" value="CAK9140735.1"/>
    <property type="molecule type" value="Genomic_DNA"/>
</dbReference>
<evidence type="ECO:0000313" key="3">
    <source>
        <dbReference type="Proteomes" id="UP001642360"/>
    </source>
</evidence>
<evidence type="ECO:0000313" key="2">
    <source>
        <dbReference type="EMBL" id="CAK9140735.1"/>
    </source>
</evidence>
<keyword evidence="3" id="KW-1185">Reference proteome</keyword>
<comment type="caution">
    <text evidence="2">The sequence shown here is derived from an EMBL/GenBank/DDBJ whole genome shotgun (WGS) entry which is preliminary data.</text>
</comment>
<protein>
    <submittedName>
        <fullName evidence="2">Uncharacterized protein</fullName>
    </submittedName>
</protein>
<organism evidence="2 3">
    <name type="scientific">Ilex paraguariensis</name>
    <name type="common">yerba mate</name>
    <dbReference type="NCBI Taxonomy" id="185542"/>
    <lineage>
        <taxon>Eukaryota</taxon>
        <taxon>Viridiplantae</taxon>
        <taxon>Streptophyta</taxon>
        <taxon>Embryophyta</taxon>
        <taxon>Tracheophyta</taxon>
        <taxon>Spermatophyta</taxon>
        <taxon>Magnoliopsida</taxon>
        <taxon>eudicotyledons</taxon>
        <taxon>Gunneridae</taxon>
        <taxon>Pentapetalae</taxon>
        <taxon>asterids</taxon>
        <taxon>campanulids</taxon>
        <taxon>Aquifoliales</taxon>
        <taxon>Aquifoliaceae</taxon>
        <taxon>Ilex</taxon>
    </lineage>
</organism>